<dbReference type="RefSeq" id="WP_169434145.1">
    <property type="nucleotide sequence ID" value="NZ_CP051685.1"/>
</dbReference>
<evidence type="ECO:0000313" key="3">
    <source>
        <dbReference type="Proteomes" id="UP000502415"/>
    </source>
</evidence>
<organism evidence="2 3">
    <name type="scientific">Massilia forsythiae</name>
    <dbReference type="NCBI Taxonomy" id="2728020"/>
    <lineage>
        <taxon>Bacteria</taxon>
        <taxon>Pseudomonadati</taxon>
        <taxon>Pseudomonadota</taxon>
        <taxon>Betaproteobacteria</taxon>
        <taxon>Burkholderiales</taxon>
        <taxon>Oxalobacteraceae</taxon>
        <taxon>Telluria group</taxon>
        <taxon>Massilia</taxon>
    </lineage>
</organism>
<dbReference type="EMBL" id="CP051685">
    <property type="protein sequence ID" value="QJD99248.1"/>
    <property type="molecule type" value="Genomic_DNA"/>
</dbReference>
<keyword evidence="3" id="KW-1185">Reference proteome</keyword>
<evidence type="ECO:0000313" key="2">
    <source>
        <dbReference type="EMBL" id="QJD99248.1"/>
    </source>
</evidence>
<name>A0A7Z2VU48_9BURK</name>
<keyword evidence="1" id="KW-0175">Coiled coil</keyword>
<gene>
    <name evidence="2" type="ORF">HH212_03710</name>
</gene>
<protein>
    <submittedName>
        <fullName evidence="2">Uncharacterized protein</fullName>
    </submittedName>
</protein>
<sequence length="1311" mass="147116">MKSKHIERKLWYEDNGRVTTTEADALQRPEPLIILGEAGMGKTSLLRWIARSPGYVLCTARSLITHPNPRQLLGSFRVLVIDAIDEVSSHKQGDAVDLVLGQLAELGVPRFILSCRVADWRSATAVEGIRGQYGCNPLEMHLVPFDEDDSVDFLSSLVGLAKARDVVAHFNSRNLHGMLGNPQTLELLAKVCNNGPLPESNSALLERSIDVLRVEHNERKADPQVAKEIALAAAGAASAALILSGSDVISRKATAHVGPDELSLADVCLLPGGKEVDVMLRTRLFTADGTERFRYWHRRIGEYLGARWLAKAAITPRKRRRVLSMFHAGGLVPASLRGIHAWLALDPAFAPAVIDTDPIGLIEYGDPSTLFPAHIARLLKALERVAASDPSSLWNRGDISLGCIAQPAMLDDLRRLITSEGTAFGLRMLVLRALEDAPIAVQLVNELHDLVLDANMAFACRKAAGQALVPLVAADDWPQVMTRLLDQGDDLSVRLAIELMDDIDYRHFSDELIIDLAVSYATKESQTVGVLYVLERRLPDDRLDGVLDKLAARASALGEPFNHRDGYELSDFAYHLLSRRIAGAPAQADQLWSWLQHFDEGDGYRRDTRATVAKHLQENQELRRAIQKLVILDLPGEATPWERFCRMTCRPSGLAPTPEDVIFLLQALDQTSREDMRWQDVVQMARHDGEIGAAVRTEAFPFAEHRPDLLQWLMQLAEPPSWKRENDLRTERHRAKFLAQRTKMRAHYGEHIARVRTADYGALIGPAKAYLGLIHDINEENLPSHERIADWLGADIAAAAFSGFEAYLVDGPSTPTADELAASFAQSRWRDSVLIIVVALAERVRRGAGLADVSDDRLLAALFELRRISYEHDATIDTLEEAVETEVKARGLWPSAMRRYHEPQLEARLTQISGLYSLMRGQDVDFANRLAAEWLTRFPHIAAEVEEELVDRLIRSNRYEELRALLPKRRDLDDERRRRNWLSIGLIVEFNETAAELAGRPLPPELIWHVRDRSGGERPSVPFQANQLEWLITKFRTLWPVAHRPAGGTWGDTSPWDASDYVTSLIKRLGNDPSATAAQVIRRLRDAPPDGYFDTIKMVAAEQARLCVETSYSPPTLEAIAAITRDVAPVTMPDLQKFMLEELDVVQRMVFSDDVESWRGFYDDQHIPHNEEWCRDHLLLLLRQTCRDVTLTPEVHVGGDKEVDIGCAVDNLRMPIEIKCQWHRDLWHAADSQLDKLYSQDWSAEGRGIYLVLWFGHQDKPSKRLRTRGRERTIPTSPQDLQQMLTSSSRAALDGLVEIVVMDLSRSQPSS</sequence>
<feature type="coiled-coil region" evidence="1">
    <location>
        <begin position="605"/>
        <end position="632"/>
    </location>
</feature>
<accession>A0A7Z2VU48</accession>
<dbReference type="SUPFAM" id="SSF52540">
    <property type="entry name" value="P-loop containing nucleoside triphosphate hydrolases"/>
    <property type="match status" value="1"/>
</dbReference>
<dbReference type="InterPro" id="IPR027417">
    <property type="entry name" value="P-loop_NTPase"/>
</dbReference>
<evidence type="ECO:0000256" key="1">
    <source>
        <dbReference type="SAM" id="Coils"/>
    </source>
</evidence>
<reference evidence="2 3" key="1">
    <citation type="submission" date="2020-04" db="EMBL/GenBank/DDBJ databases">
        <title>Genome sequencing of novel species.</title>
        <authorList>
            <person name="Heo J."/>
            <person name="Kim S.-J."/>
            <person name="Kim J.-S."/>
            <person name="Hong S.-B."/>
            <person name="Kwon S.-W."/>
        </authorList>
    </citation>
    <scope>NUCLEOTIDE SEQUENCE [LARGE SCALE GENOMIC DNA]</scope>
    <source>
        <strain evidence="2 3">GN2-R2</strain>
    </source>
</reference>
<proteinExistence type="predicted"/>
<dbReference type="Proteomes" id="UP000502415">
    <property type="component" value="Chromosome"/>
</dbReference>
<dbReference type="KEGG" id="mfy:HH212_03710"/>